<reference evidence="2" key="3">
    <citation type="submission" date="2021-05" db="UniProtKB">
        <authorList>
            <consortium name="EnsemblPlants"/>
        </authorList>
    </citation>
    <scope>IDENTIFICATION</scope>
    <source>
        <strain evidence="2">cv. B73</strain>
    </source>
</reference>
<dbReference type="Proteomes" id="UP000007305">
    <property type="component" value="Chromosome 1"/>
</dbReference>
<sequence>MEGPAAPAVRAINASPAVRRPSMEGRAAHSLPATPAVPVAPSKLRASSSAPRPSRRRVRPLPHRRNPHGLRPVSPPRLPRMRSSLPQSPPPQLRSPPSLSILVTPSDDPLSSAPTRRPTLALHGRPWKVRPLRGGPDDKGLQLARGARLREDLRGSLRQPRERQDVEAGGGRGVVGGEDLRRDVRQPPFPVPLPHLRRPPRMYQKIFLLPSPPRVEATIHSAPPPPVGFCSSDPDVRSRVAARGSRVSLEAAAAAGTGADGALGDAGALGLHQRHTQLPQQGAGAPPRREWTPYFTHSFSALDQEDYSQVR</sequence>
<feature type="compositionally biased region" description="Basic residues" evidence="1">
    <location>
        <begin position="53"/>
        <end position="68"/>
    </location>
</feature>
<dbReference type="InParanoid" id="A0A804LQ66"/>
<proteinExistence type="predicted"/>
<feature type="region of interest" description="Disordered" evidence="1">
    <location>
        <begin position="254"/>
        <end position="292"/>
    </location>
</feature>
<keyword evidence="3" id="KW-1185">Reference proteome</keyword>
<feature type="compositionally biased region" description="Low complexity" evidence="1">
    <location>
        <begin position="40"/>
        <end position="52"/>
    </location>
</feature>
<accession>A0A804LQ66</accession>
<protein>
    <submittedName>
        <fullName evidence="2">Uncharacterized protein</fullName>
    </submittedName>
</protein>
<evidence type="ECO:0000313" key="2">
    <source>
        <dbReference type="EnsemblPlants" id="Zm00001eb027980_P001"/>
    </source>
</evidence>
<reference evidence="2" key="2">
    <citation type="submission" date="2019-07" db="EMBL/GenBank/DDBJ databases">
        <authorList>
            <person name="Seetharam A."/>
            <person name="Woodhouse M."/>
            <person name="Cannon E."/>
        </authorList>
    </citation>
    <scope>NUCLEOTIDE SEQUENCE [LARGE SCALE GENOMIC DNA]</scope>
    <source>
        <strain evidence="2">cv. B73</strain>
    </source>
</reference>
<feature type="region of interest" description="Disordered" evidence="1">
    <location>
        <begin position="1"/>
        <end position="197"/>
    </location>
</feature>
<feature type="compositionally biased region" description="Basic and acidic residues" evidence="1">
    <location>
        <begin position="148"/>
        <end position="166"/>
    </location>
</feature>
<dbReference type="EnsemblPlants" id="Zm00001eb027980_T001">
    <property type="protein sequence ID" value="Zm00001eb027980_P001"/>
    <property type="gene ID" value="Zm00001eb027980"/>
</dbReference>
<dbReference type="Gramene" id="Zm00001eb027980_T001">
    <property type="protein sequence ID" value="Zm00001eb027980_P001"/>
    <property type="gene ID" value="Zm00001eb027980"/>
</dbReference>
<dbReference type="AlphaFoldDB" id="A0A804LQ66"/>
<reference evidence="3" key="1">
    <citation type="submission" date="2015-12" db="EMBL/GenBank/DDBJ databases">
        <title>Update maize B73 reference genome by single molecule sequencing technologies.</title>
        <authorList>
            <consortium name="Maize Genome Sequencing Project"/>
            <person name="Ware D."/>
        </authorList>
    </citation>
    <scope>NUCLEOTIDE SEQUENCE [LARGE SCALE GENOMIC DNA]</scope>
    <source>
        <strain evidence="3">cv. B73</strain>
    </source>
</reference>
<organism evidence="2 3">
    <name type="scientific">Zea mays</name>
    <name type="common">Maize</name>
    <dbReference type="NCBI Taxonomy" id="4577"/>
    <lineage>
        <taxon>Eukaryota</taxon>
        <taxon>Viridiplantae</taxon>
        <taxon>Streptophyta</taxon>
        <taxon>Embryophyta</taxon>
        <taxon>Tracheophyta</taxon>
        <taxon>Spermatophyta</taxon>
        <taxon>Magnoliopsida</taxon>
        <taxon>Liliopsida</taxon>
        <taxon>Poales</taxon>
        <taxon>Poaceae</taxon>
        <taxon>PACMAD clade</taxon>
        <taxon>Panicoideae</taxon>
        <taxon>Andropogonodae</taxon>
        <taxon>Andropogoneae</taxon>
        <taxon>Tripsacinae</taxon>
        <taxon>Zea</taxon>
    </lineage>
</organism>
<feature type="compositionally biased region" description="Low complexity" evidence="1">
    <location>
        <begin position="254"/>
        <end position="271"/>
    </location>
</feature>
<evidence type="ECO:0000313" key="3">
    <source>
        <dbReference type="Proteomes" id="UP000007305"/>
    </source>
</evidence>
<evidence type="ECO:0000256" key="1">
    <source>
        <dbReference type="SAM" id="MobiDB-lite"/>
    </source>
</evidence>
<name>A0A804LQ66_MAIZE</name>